<dbReference type="PANTHER" id="PTHR30387:SF2">
    <property type="entry name" value="MANNONATE DEHYDRATASE"/>
    <property type="match status" value="1"/>
</dbReference>
<organism evidence="11 12">
    <name type="scientific">Halosimplex litoreum</name>
    <dbReference type="NCBI Taxonomy" id="1198301"/>
    <lineage>
        <taxon>Archaea</taxon>
        <taxon>Methanobacteriati</taxon>
        <taxon>Methanobacteriota</taxon>
        <taxon>Stenosarchaea group</taxon>
        <taxon>Halobacteria</taxon>
        <taxon>Halobacteriales</taxon>
        <taxon>Haloarculaceae</taxon>
        <taxon>Halosimplex</taxon>
    </lineage>
</organism>
<evidence type="ECO:0000256" key="4">
    <source>
        <dbReference type="ARBA" id="ARBA00002713"/>
    </source>
</evidence>
<keyword evidence="12" id="KW-1185">Reference proteome</keyword>
<evidence type="ECO:0000313" key="12">
    <source>
        <dbReference type="Proteomes" id="UP000595001"/>
    </source>
</evidence>
<dbReference type="PIRSF" id="PIRSF016049">
    <property type="entry name" value="Man_dehyd"/>
    <property type="match status" value="1"/>
</dbReference>
<protein>
    <recommendedName>
        <fullName evidence="7">mannonate dehydratase</fullName>
        <ecNumber evidence="7">4.2.1.8</ecNumber>
    </recommendedName>
</protein>
<evidence type="ECO:0000256" key="7">
    <source>
        <dbReference type="ARBA" id="ARBA00012927"/>
    </source>
</evidence>
<keyword evidence="9" id="KW-0464">Manganese</keyword>
<comment type="function">
    <text evidence="4">Catalyzes the dehydration of D-mannonate.</text>
</comment>
<dbReference type="KEGG" id="hlt:I7X12_18620"/>
<comment type="cofactor">
    <cofactor evidence="3">
        <name>Fe(2+)</name>
        <dbReference type="ChEBI" id="CHEBI:29033"/>
    </cofactor>
</comment>
<dbReference type="Gene3D" id="3.20.20.150">
    <property type="entry name" value="Divalent-metal-dependent TIM barrel enzymes"/>
    <property type="match status" value="1"/>
</dbReference>
<evidence type="ECO:0000256" key="3">
    <source>
        <dbReference type="ARBA" id="ARBA00001954"/>
    </source>
</evidence>
<dbReference type="AlphaFoldDB" id="A0A7T3KVD2"/>
<dbReference type="PANTHER" id="PTHR30387">
    <property type="entry name" value="MANNONATE DEHYDRATASE"/>
    <property type="match status" value="1"/>
</dbReference>
<dbReference type="GO" id="GO:0008198">
    <property type="term" value="F:ferrous iron binding"/>
    <property type="evidence" value="ECO:0007669"/>
    <property type="project" value="TreeGrafter"/>
</dbReference>
<dbReference type="GeneID" id="60590551"/>
<evidence type="ECO:0000256" key="9">
    <source>
        <dbReference type="ARBA" id="ARBA00023211"/>
    </source>
</evidence>
<dbReference type="Pfam" id="PF03786">
    <property type="entry name" value="UxuA"/>
    <property type="match status" value="2"/>
</dbReference>
<gene>
    <name evidence="11" type="ORF">I7X12_18620</name>
</gene>
<evidence type="ECO:0000256" key="1">
    <source>
        <dbReference type="ARBA" id="ARBA00001794"/>
    </source>
</evidence>
<dbReference type="GO" id="GO:0008927">
    <property type="term" value="F:mannonate dehydratase activity"/>
    <property type="evidence" value="ECO:0007669"/>
    <property type="project" value="UniProtKB-EC"/>
</dbReference>
<dbReference type="OrthoDB" id="39900at2157"/>
<evidence type="ECO:0000313" key="11">
    <source>
        <dbReference type="EMBL" id="QPV62715.1"/>
    </source>
</evidence>
<dbReference type="InterPro" id="IPR036237">
    <property type="entry name" value="Xyl_isomerase-like_sf"/>
</dbReference>
<sequence length="335" mass="37086">MVQLSLVLPRQPDERWQLAKQMGVEQAVVHPLEVGDDKTRWSYDDLLGTKNWLEDAGLEFGVLEGSVPISDRIRLGLDGRDEDIAEFKQFVRDCGDLGIPVVCYDWMAGVRWARTEAHLESRGGSYTTGYDNAKMDTGPGTEAADVTREQVWEAIEYFLNEVVPVAEEAGVKLGLHPDDPPRESVGEIPRIANSVENYDRVLDIYDSEYNGVTFCQGNFAAMGVDVPETIRHFGEKINFAHFRDVEGDADRFVETWHDDGPTDMQAAMDAFVDAGFDGPMRPDHVPTMAGEDNSNPGYHTKGRLFAIGYMRGLLESAEGTGETVGETTEATEEGA</sequence>
<dbReference type="RefSeq" id="WP_198061513.1">
    <property type="nucleotide sequence ID" value="NZ_CP065856.1"/>
</dbReference>
<reference evidence="11 12" key="1">
    <citation type="submission" date="2020-12" db="EMBL/GenBank/DDBJ databases">
        <title>Halosimplex halophilum sp. nov. and Halosimplex salinum sp. nov., two new members of the genus Halosimplex.</title>
        <authorList>
            <person name="Cui H.L."/>
        </authorList>
    </citation>
    <scope>NUCLEOTIDE SEQUENCE [LARGE SCALE GENOMIC DNA]</scope>
    <source>
        <strain evidence="11 12">YGH94</strain>
    </source>
</reference>
<comment type="similarity">
    <text evidence="6">Belongs to the mannonate dehydratase family.</text>
</comment>
<name>A0A7T3KVD2_9EURY</name>
<evidence type="ECO:0000256" key="2">
    <source>
        <dbReference type="ARBA" id="ARBA00001936"/>
    </source>
</evidence>
<comment type="cofactor">
    <cofactor evidence="2">
        <name>Mn(2+)</name>
        <dbReference type="ChEBI" id="CHEBI:29035"/>
    </cofactor>
</comment>
<dbReference type="GO" id="GO:0042840">
    <property type="term" value="P:D-glucuronate catabolic process"/>
    <property type="evidence" value="ECO:0007669"/>
    <property type="project" value="TreeGrafter"/>
</dbReference>
<accession>A0A7T3KVD2</accession>
<dbReference type="InterPro" id="IPR004628">
    <property type="entry name" value="Man_deHydtase"/>
</dbReference>
<dbReference type="GO" id="GO:0030145">
    <property type="term" value="F:manganese ion binding"/>
    <property type="evidence" value="ECO:0007669"/>
    <property type="project" value="TreeGrafter"/>
</dbReference>
<proteinExistence type="inferred from homology"/>
<evidence type="ECO:0000256" key="8">
    <source>
        <dbReference type="ARBA" id="ARBA00023004"/>
    </source>
</evidence>
<evidence type="ECO:0000256" key="5">
    <source>
        <dbReference type="ARBA" id="ARBA00004892"/>
    </source>
</evidence>
<dbReference type="SUPFAM" id="SSF51658">
    <property type="entry name" value="Xylose isomerase-like"/>
    <property type="match status" value="1"/>
</dbReference>
<keyword evidence="8" id="KW-0408">Iron</keyword>
<evidence type="ECO:0000256" key="6">
    <source>
        <dbReference type="ARBA" id="ARBA00007389"/>
    </source>
</evidence>
<keyword evidence="10" id="KW-0456">Lyase</keyword>
<comment type="catalytic activity">
    <reaction evidence="1">
        <text>D-mannonate = 2-dehydro-3-deoxy-D-gluconate + H2O</text>
        <dbReference type="Rhea" id="RHEA:20097"/>
        <dbReference type="ChEBI" id="CHEBI:15377"/>
        <dbReference type="ChEBI" id="CHEBI:17767"/>
        <dbReference type="ChEBI" id="CHEBI:57990"/>
        <dbReference type="EC" id="4.2.1.8"/>
    </reaction>
</comment>
<dbReference type="EC" id="4.2.1.8" evidence="7"/>
<dbReference type="Proteomes" id="UP000595001">
    <property type="component" value="Chromosome"/>
</dbReference>
<comment type="pathway">
    <text evidence="5">Carbohydrate metabolism; pentose and glucuronate interconversion.</text>
</comment>
<dbReference type="EMBL" id="CP065856">
    <property type="protein sequence ID" value="QPV62715.1"/>
    <property type="molecule type" value="Genomic_DNA"/>
</dbReference>
<evidence type="ECO:0000256" key="10">
    <source>
        <dbReference type="ARBA" id="ARBA00023239"/>
    </source>
</evidence>